<evidence type="ECO:0000256" key="3">
    <source>
        <dbReference type="ARBA" id="ARBA00009516"/>
    </source>
</evidence>
<comment type="similarity">
    <text evidence="3">Belongs to the UPRTase family.</text>
</comment>
<dbReference type="FunFam" id="3.40.50.2020:FF:000003">
    <property type="entry name" value="Uracil phosphoribosyltransferase"/>
    <property type="match status" value="1"/>
</dbReference>
<evidence type="ECO:0000256" key="9">
    <source>
        <dbReference type="ARBA" id="ARBA00022842"/>
    </source>
</evidence>
<evidence type="ECO:0000256" key="2">
    <source>
        <dbReference type="ARBA" id="ARBA00005180"/>
    </source>
</evidence>
<keyword evidence="6 13" id="KW-0328">Glycosyltransferase</keyword>
<dbReference type="NCBIfam" id="NF001097">
    <property type="entry name" value="PRK00129.1"/>
    <property type="match status" value="1"/>
</dbReference>
<comment type="cofactor">
    <cofactor evidence="1">
        <name>Mg(2+)</name>
        <dbReference type="ChEBI" id="CHEBI:18420"/>
    </cofactor>
</comment>
<keyword evidence="14" id="KW-1185">Reference proteome</keyword>
<dbReference type="Gene3D" id="3.40.50.2020">
    <property type="match status" value="1"/>
</dbReference>
<evidence type="ECO:0000256" key="10">
    <source>
        <dbReference type="ARBA" id="ARBA00023134"/>
    </source>
</evidence>
<dbReference type="PANTHER" id="PTHR32315:SF4">
    <property type="entry name" value="URACIL PHOSPHORIBOSYLTRANSFERASE, CHLOROPLASTIC"/>
    <property type="match status" value="1"/>
</dbReference>
<keyword evidence="7 13" id="KW-0808">Transferase</keyword>
<dbReference type="EMBL" id="JAKELO010000002">
    <property type="protein sequence ID" value="MDE4908907.1"/>
    <property type="molecule type" value="Genomic_DNA"/>
</dbReference>
<dbReference type="EC" id="2.4.2.9" evidence="4 11"/>
<dbReference type="InterPro" id="IPR029057">
    <property type="entry name" value="PRTase-like"/>
</dbReference>
<name>A0A9Q4PYX5_9EURY</name>
<dbReference type="GO" id="GO:0004845">
    <property type="term" value="F:uracil phosphoribosyltransferase activity"/>
    <property type="evidence" value="ECO:0007669"/>
    <property type="project" value="UniProtKB-UniRule"/>
</dbReference>
<dbReference type="Pfam" id="PF14681">
    <property type="entry name" value="UPRTase"/>
    <property type="match status" value="1"/>
</dbReference>
<dbReference type="InterPro" id="IPR034332">
    <property type="entry name" value="Upp_B"/>
</dbReference>
<dbReference type="SUPFAM" id="SSF53271">
    <property type="entry name" value="PRTase-like"/>
    <property type="match status" value="1"/>
</dbReference>
<accession>A0A9Q4PYX5</accession>
<dbReference type="InterPro" id="IPR000836">
    <property type="entry name" value="PRTase_dom"/>
</dbReference>
<evidence type="ECO:0000256" key="4">
    <source>
        <dbReference type="ARBA" id="ARBA00011894"/>
    </source>
</evidence>
<evidence type="ECO:0000313" key="13">
    <source>
        <dbReference type="EMBL" id="MDE4908907.1"/>
    </source>
</evidence>
<dbReference type="HAMAP" id="MF_01218_B">
    <property type="entry name" value="Upp_B"/>
    <property type="match status" value="1"/>
</dbReference>
<dbReference type="NCBIfam" id="TIGR01091">
    <property type="entry name" value="upp"/>
    <property type="match status" value="1"/>
</dbReference>
<dbReference type="RefSeq" id="WP_274925519.1">
    <property type="nucleotide sequence ID" value="NZ_JAKELO010000002.1"/>
</dbReference>
<evidence type="ECO:0000313" key="14">
    <source>
        <dbReference type="Proteomes" id="UP001143747"/>
    </source>
</evidence>
<comment type="caution">
    <text evidence="13">The sequence shown here is derived from an EMBL/GenBank/DDBJ whole genome shotgun (WGS) entry which is preliminary data.</text>
</comment>
<evidence type="ECO:0000259" key="12">
    <source>
        <dbReference type="Pfam" id="PF14681"/>
    </source>
</evidence>
<comment type="pathway">
    <text evidence="2">Pyrimidine metabolism; UMP biosynthesis via salvage pathway; UMP from uracil: step 1/1.</text>
</comment>
<keyword evidence="10" id="KW-0342">GTP-binding</keyword>
<dbReference type="InterPro" id="IPR005765">
    <property type="entry name" value="UPRT"/>
</dbReference>
<evidence type="ECO:0000256" key="7">
    <source>
        <dbReference type="ARBA" id="ARBA00022679"/>
    </source>
</evidence>
<evidence type="ECO:0000256" key="8">
    <source>
        <dbReference type="ARBA" id="ARBA00022741"/>
    </source>
</evidence>
<dbReference type="GO" id="GO:0005737">
    <property type="term" value="C:cytoplasm"/>
    <property type="evidence" value="ECO:0007669"/>
    <property type="project" value="UniProtKB-ARBA"/>
</dbReference>
<evidence type="ECO:0000256" key="1">
    <source>
        <dbReference type="ARBA" id="ARBA00001946"/>
    </source>
</evidence>
<dbReference type="GO" id="GO:0005525">
    <property type="term" value="F:GTP binding"/>
    <property type="evidence" value="ECO:0007669"/>
    <property type="project" value="UniProtKB-KW"/>
</dbReference>
<gene>
    <name evidence="13" type="primary">upp</name>
    <name evidence="13" type="ORF">L0665_09840</name>
</gene>
<dbReference type="GO" id="GO:0006223">
    <property type="term" value="P:uracil salvage"/>
    <property type="evidence" value="ECO:0007669"/>
    <property type="project" value="InterPro"/>
</dbReference>
<protein>
    <recommendedName>
        <fullName evidence="4 11">Uracil phosphoribosyltransferase</fullName>
        <ecNumber evidence="4 11">2.4.2.9</ecNumber>
    </recommendedName>
</protein>
<dbReference type="CDD" id="cd06223">
    <property type="entry name" value="PRTases_typeI"/>
    <property type="match status" value="1"/>
</dbReference>
<dbReference type="Proteomes" id="UP001143747">
    <property type="component" value="Unassembled WGS sequence"/>
</dbReference>
<keyword evidence="9" id="KW-0460">Magnesium</keyword>
<evidence type="ECO:0000256" key="11">
    <source>
        <dbReference type="NCBIfam" id="TIGR01091"/>
    </source>
</evidence>
<dbReference type="PANTHER" id="PTHR32315">
    <property type="entry name" value="ADENINE PHOSPHORIBOSYLTRANSFERASE"/>
    <property type="match status" value="1"/>
</dbReference>
<proteinExistence type="inferred from homology"/>
<sequence length="209" mass="23282">MAVYPVTHPLIRHKVTMLRDPKTNSKDFRDIVTELSTFLAYEATKDLPLTNITINGWQGTPIDVQIVEEKDPSIVPVFRAGIGMQEGFLKVIPTARISYIGYYRDETTLQPKNYYAKLAEDVQERRNYILDPMLATGGTTSAVCTLLREAGVKDIKVLCILAAPEGIRRVAEDHPDVDIIPAVIDSHLNERGYIIPGLGDAGDRLFGTR</sequence>
<dbReference type="AlphaFoldDB" id="A0A9Q4PYX5"/>
<organism evidence="13 14">
    <name type="scientific">Methanogenium marinum</name>
    <dbReference type="NCBI Taxonomy" id="348610"/>
    <lineage>
        <taxon>Archaea</taxon>
        <taxon>Methanobacteriati</taxon>
        <taxon>Methanobacteriota</taxon>
        <taxon>Stenosarchaea group</taxon>
        <taxon>Methanomicrobia</taxon>
        <taxon>Methanomicrobiales</taxon>
        <taxon>Methanomicrobiaceae</taxon>
        <taxon>Methanogenium</taxon>
    </lineage>
</organism>
<feature type="domain" description="Phosphoribosyltransferase" evidence="12">
    <location>
        <begin position="7"/>
        <end position="208"/>
    </location>
</feature>
<keyword evidence="5" id="KW-0021">Allosteric enzyme</keyword>
<keyword evidence="8" id="KW-0547">Nucleotide-binding</keyword>
<reference evidence="13" key="1">
    <citation type="submission" date="2022-01" db="EMBL/GenBank/DDBJ databases">
        <title>Draft genome of Methanogenium marinum DSM 15558.</title>
        <authorList>
            <person name="Chen S.-C."/>
            <person name="You Y.-T."/>
        </authorList>
    </citation>
    <scope>NUCLEOTIDE SEQUENCE</scope>
    <source>
        <strain evidence="13">DSM 15558</strain>
    </source>
</reference>
<evidence type="ECO:0000256" key="6">
    <source>
        <dbReference type="ARBA" id="ARBA00022676"/>
    </source>
</evidence>
<evidence type="ECO:0000256" key="5">
    <source>
        <dbReference type="ARBA" id="ARBA00022533"/>
    </source>
</evidence>
<dbReference type="InterPro" id="IPR050054">
    <property type="entry name" value="UPRTase/APRTase"/>
</dbReference>